<dbReference type="Proteomes" id="UP000008812">
    <property type="component" value="Chromosome"/>
</dbReference>
<dbReference type="KEGG" id="mat:MARTH_orf306"/>
<dbReference type="EMBL" id="CP001047">
    <property type="protein sequence ID" value="ACF07196.1"/>
    <property type="molecule type" value="Genomic_DNA"/>
</dbReference>
<sequence>MNKRELIVAASENTGKPQVLIEEVFDEIQRLIIEELVKKNTVSISGFGTFWVIEKPESQRINYFTKEKIVVAAKTEPKFRFSNVFKAQVNRY</sequence>
<keyword evidence="1" id="KW-0226">DNA condensation</keyword>
<dbReference type="InterPro" id="IPR010992">
    <property type="entry name" value="IHF-like_DNA-bd_dom_sf"/>
</dbReference>
<evidence type="ECO:0000256" key="2">
    <source>
        <dbReference type="ARBA" id="ARBA00023125"/>
    </source>
</evidence>
<evidence type="ECO:0000313" key="5">
    <source>
        <dbReference type="Proteomes" id="UP000008812"/>
    </source>
</evidence>
<comment type="similarity">
    <text evidence="3">Belongs to the bacterial histone-like protein family.</text>
</comment>
<dbReference type="SMART" id="SM00411">
    <property type="entry name" value="BHL"/>
    <property type="match status" value="1"/>
</dbReference>
<dbReference type="InterPro" id="IPR000119">
    <property type="entry name" value="Hist_DNA-bd"/>
</dbReference>
<dbReference type="STRING" id="243272.MARTH_orf306"/>
<name>B3PME4_META1</name>
<dbReference type="GO" id="GO:0030261">
    <property type="term" value="P:chromosome condensation"/>
    <property type="evidence" value="ECO:0007669"/>
    <property type="project" value="UniProtKB-KW"/>
</dbReference>
<dbReference type="RefSeq" id="WP_012498153.1">
    <property type="nucleotide sequence ID" value="NC_011025.1"/>
</dbReference>
<keyword evidence="2 4" id="KW-0238">DNA-binding</keyword>
<dbReference type="AlphaFoldDB" id="B3PME4"/>
<evidence type="ECO:0000256" key="1">
    <source>
        <dbReference type="ARBA" id="ARBA00023067"/>
    </source>
</evidence>
<dbReference type="SUPFAM" id="SSF47729">
    <property type="entry name" value="IHF-like DNA-binding proteins"/>
    <property type="match status" value="1"/>
</dbReference>
<dbReference type="HOGENOM" id="CLU_105066_3_3_14"/>
<reference evidence="4 5" key="1">
    <citation type="journal article" date="2008" name="Infect. Immun.">
        <title>Genome of Mycoplasma arthritidis.</title>
        <authorList>
            <person name="Dybvig K."/>
            <person name="Zuhua C."/>
            <person name="Lao P."/>
            <person name="Jordan D.S."/>
            <person name="French C.T."/>
            <person name="Tu A.H."/>
            <person name="Loraine A.E."/>
        </authorList>
    </citation>
    <scope>NUCLEOTIDE SEQUENCE [LARGE SCALE GENOMIC DNA]</scope>
    <source>
        <strain evidence="4 5">158L3-1</strain>
    </source>
</reference>
<accession>B3PME4</accession>
<dbReference type="PANTHER" id="PTHR33175">
    <property type="entry name" value="DNA-BINDING PROTEIN HU"/>
    <property type="match status" value="1"/>
</dbReference>
<evidence type="ECO:0000256" key="3">
    <source>
        <dbReference type="RuleBase" id="RU003939"/>
    </source>
</evidence>
<proteinExistence type="inferred from homology"/>
<dbReference type="Pfam" id="PF00216">
    <property type="entry name" value="Bac_DNA_binding"/>
    <property type="match status" value="1"/>
</dbReference>
<organism evidence="4 5">
    <name type="scientific">Metamycoplasma arthritidis (strain 158L3-1)</name>
    <name type="common">Mycoplasma arthritidis</name>
    <dbReference type="NCBI Taxonomy" id="243272"/>
    <lineage>
        <taxon>Bacteria</taxon>
        <taxon>Bacillati</taxon>
        <taxon>Mycoplasmatota</taxon>
        <taxon>Mycoplasmoidales</taxon>
        <taxon>Metamycoplasmataceae</taxon>
        <taxon>Metamycoplasma</taxon>
    </lineage>
</organism>
<dbReference type="PANTHER" id="PTHR33175:SF3">
    <property type="entry name" value="DNA-BINDING PROTEIN HU-BETA"/>
    <property type="match status" value="1"/>
</dbReference>
<keyword evidence="5" id="KW-1185">Reference proteome</keyword>
<dbReference type="Gene3D" id="4.10.520.10">
    <property type="entry name" value="IHF-like DNA-binding proteins"/>
    <property type="match status" value="1"/>
</dbReference>
<protein>
    <submittedName>
        <fullName evidence="4">DNA-binding protein HU</fullName>
    </submittedName>
</protein>
<dbReference type="GO" id="GO:0030527">
    <property type="term" value="F:structural constituent of chromatin"/>
    <property type="evidence" value="ECO:0007669"/>
    <property type="project" value="InterPro"/>
</dbReference>
<gene>
    <name evidence="4" type="primary">hup</name>
    <name evidence="4" type="ordered locus">MARTH_orf306</name>
</gene>
<dbReference type="eggNOG" id="COG0776">
    <property type="taxonomic scope" value="Bacteria"/>
</dbReference>
<dbReference type="GO" id="GO:0003677">
    <property type="term" value="F:DNA binding"/>
    <property type="evidence" value="ECO:0007669"/>
    <property type="project" value="UniProtKB-KW"/>
</dbReference>
<evidence type="ECO:0000313" key="4">
    <source>
        <dbReference type="EMBL" id="ACF07196.1"/>
    </source>
</evidence>